<feature type="region of interest" description="Disordered" evidence="1">
    <location>
        <begin position="28"/>
        <end position="116"/>
    </location>
</feature>
<sequence>MIIAFIALTTTCNAGYQRPMEIQETHITEINAGPSGYRKPYDSMPQEMPPPPPPPAPSSYNRPPVEENFNQPPPQEPAFNQQPLPEQNFNQQPLPEQNFHQQPPMDMRHNSYMSSSMGFMNQGPMPYRSGGGYFRG</sequence>
<evidence type="ECO:0000313" key="3">
    <source>
        <dbReference type="WBParaSite" id="SPAL_0000368800.1"/>
    </source>
</evidence>
<feature type="compositionally biased region" description="Polar residues" evidence="1">
    <location>
        <begin position="84"/>
        <end position="101"/>
    </location>
</feature>
<accession>A0A0N5BCD9</accession>
<reference evidence="3" key="1">
    <citation type="submission" date="2017-02" db="UniProtKB">
        <authorList>
            <consortium name="WormBaseParasite"/>
        </authorList>
    </citation>
    <scope>IDENTIFICATION</scope>
</reference>
<dbReference type="WBParaSite" id="SPAL_0000368800.1">
    <property type="protein sequence ID" value="SPAL_0000368800.1"/>
    <property type="gene ID" value="SPAL_0000368800"/>
</dbReference>
<organism evidence="2 3">
    <name type="scientific">Strongyloides papillosus</name>
    <name type="common">Intestinal threadworm</name>
    <dbReference type="NCBI Taxonomy" id="174720"/>
    <lineage>
        <taxon>Eukaryota</taxon>
        <taxon>Metazoa</taxon>
        <taxon>Ecdysozoa</taxon>
        <taxon>Nematoda</taxon>
        <taxon>Chromadorea</taxon>
        <taxon>Rhabditida</taxon>
        <taxon>Tylenchina</taxon>
        <taxon>Panagrolaimomorpha</taxon>
        <taxon>Strongyloidoidea</taxon>
        <taxon>Strongyloididae</taxon>
        <taxon>Strongyloides</taxon>
    </lineage>
</organism>
<dbReference type="AlphaFoldDB" id="A0A0N5BCD9"/>
<dbReference type="Proteomes" id="UP000046392">
    <property type="component" value="Unplaced"/>
</dbReference>
<keyword evidence="2" id="KW-1185">Reference proteome</keyword>
<feature type="compositionally biased region" description="Low complexity" evidence="1">
    <location>
        <begin position="58"/>
        <end position="70"/>
    </location>
</feature>
<proteinExistence type="predicted"/>
<protein>
    <submittedName>
        <fullName evidence="3">Extensin-like</fullName>
    </submittedName>
</protein>
<evidence type="ECO:0000256" key="1">
    <source>
        <dbReference type="SAM" id="MobiDB-lite"/>
    </source>
</evidence>
<feature type="compositionally biased region" description="Pro residues" evidence="1">
    <location>
        <begin position="47"/>
        <end position="57"/>
    </location>
</feature>
<name>A0A0N5BCD9_STREA</name>
<evidence type="ECO:0000313" key="2">
    <source>
        <dbReference type="Proteomes" id="UP000046392"/>
    </source>
</evidence>